<dbReference type="EMBL" id="WHLY01000002">
    <property type="protein sequence ID" value="MPR33439.1"/>
    <property type="molecule type" value="Genomic_DNA"/>
</dbReference>
<evidence type="ECO:0000313" key="2">
    <source>
        <dbReference type="Proteomes" id="UP000479293"/>
    </source>
</evidence>
<accession>A0A7C9BPY0</accession>
<dbReference type="AlphaFoldDB" id="A0A7C9BPY0"/>
<comment type="caution">
    <text evidence="1">The sequence shown here is derived from an EMBL/GenBank/DDBJ whole genome shotgun (WGS) entry which is preliminary data.</text>
</comment>
<dbReference type="Proteomes" id="UP000479293">
    <property type="component" value="Unassembled WGS sequence"/>
</dbReference>
<gene>
    <name evidence="1" type="ORF">GBK04_08700</name>
</gene>
<name>A0A7C9BPY0_9BACT</name>
<reference evidence="1 2" key="1">
    <citation type="submission" date="2019-10" db="EMBL/GenBank/DDBJ databases">
        <title>Draft Genome Sequence of Cytophagaceae sp. SJW1-29.</title>
        <authorList>
            <person name="Choi A."/>
        </authorList>
    </citation>
    <scope>NUCLEOTIDE SEQUENCE [LARGE SCALE GENOMIC DNA]</scope>
    <source>
        <strain evidence="1 2">SJW1-29</strain>
    </source>
</reference>
<dbReference type="RefSeq" id="WP_152758686.1">
    <property type="nucleotide sequence ID" value="NZ_WHLY01000002.1"/>
</dbReference>
<organism evidence="1 2">
    <name type="scientific">Salmonirosea aquatica</name>
    <dbReference type="NCBI Taxonomy" id="2654236"/>
    <lineage>
        <taxon>Bacteria</taxon>
        <taxon>Pseudomonadati</taxon>
        <taxon>Bacteroidota</taxon>
        <taxon>Cytophagia</taxon>
        <taxon>Cytophagales</taxon>
        <taxon>Spirosomataceae</taxon>
        <taxon>Salmonirosea</taxon>
    </lineage>
</organism>
<evidence type="ECO:0000313" key="1">
    <source>
        <dbReference type="EMBL" id="MPR33439.1"/>
    </source>
</evidence>
<sequence>MILGHVLALSVSAQRIRSDSTTATDSAVVPPSKEFSVGIDVFRNIPFLLLGNHAALIMGGELRNRLIFEGTFRKKLNPDQSWVGLLGYAKGEIYYSNDVEENNKFWGWYGKGGKEWAVFRGNHTKIGLLGIVTYVHYRTALRFRGPTFGDYTETREIVNAGIGGEPYFAYDFFPNSRWMLRWITRVSFQQRLTGEGYTPYYPGIGNVPASYNLIVSGGTTLQLHYRFRPER</sequence>
<keyword evidence="2" id="KW-1185">Reference proteome</keyword>
<evidence type="ECO:0008006" key="3">
    <source>
        <dbReference type="Google" id="ProtNLM"/>
    </source>
</evidence>
<protein>
    <recommendedName>
        <fullName evidence="3">DUF3575 domain-containing protein</fullName>
    </recommendedName>
</protein>
<proteinExistence type="predicted"/>